<feature type="compositionally biased region" description="Low complexity" evidence="7">
    <location>
        <begin position="241"/>
        <end position="260"/>
    </location>
</feature>
<dbReference type="EMBL" id="GEBQ01020210">
    <property type="protein sequence ID" value="JAT19767.1"/>
    <property type="molecule type" value="Transcribed_RNA"/>
</dbReference>
<dbReference type="PROSITE" id="PS00027">
    <property type="entry name" value="HOMEOBOX_1"/>
    <property type="match status" value="1"/>
</dbReference>
<dbReference type="InterPro" id="IPR042982">
    <property type="entry name" value="GBX-1/2"/>
</dbReference>
<reference evidence="9" key="1">
    <citation type="submission" date="2015-11" db="EMBL/GenBank/DDBJ databases">
        <title>De novo transcriptome assembly of four potential Pierce s Disease insect vectors from Arizona vineyards.</title>
        <authorList>
            <person name="Tassone E.E."/>
        </authorList>
    </citation>
    <scope>NUCLEOTIDE SEQUENCE</scope>
</reference>
<dbReference type="AlphaFoldDB" id="A0A1B6L7T5"/>
<dbReference type="PROSITE" id="PS50071">
    <property type="entry name" value="HOMEOBOX_2"/>
    <property type="match status" value="1"/>
</dbReference>
<evidence type="ECO:0000256" key="6">
    <source>
        <dbReference type="RuleBase" id="RU000682"/>
    </source>
</evidence>
<comment type="subcellular location">
    <subcellularLocation>
        <location evidence="1 5 6">Nucleus</location>
    </subcellularLocation>
</comment>
<gene>
    <name evidence="9" type="ORF">g.49883</name>
</gene>
<evidence type="ECO:0000256" key="2">
    <source>
        <dbReference type="ARBA" id="ARBA00023125"/>
    </source>
</evidence>
<feature type="DNA-binding region" description="Homeobox" evidence="5">
    <location>
        <begin position="181"/>
        <end position="240"/>
    </location>
</feature>
<dbReference type="SUPFAM" id="SSF46689">
    <property type="entry name" value="Homeodomain-like"/>
    <property type="match status" value="1"/>
</dbReference>
<dbReference type="InterPro" id="IPR017970">
    <property type="entry name" value="Homeobox_CS"/>
</dbReference>
<organism evidence="9">
    <name type="scientific">Graphocephala atropunctata</name>
    <dbReference type="NCBI Taxonomy" id="36148"/>
    <lineage>
        <taxon>Eukaryota</taxon>
        <taxon>Metazoa</taxon>
        <taxon>Ecdysozoa</taxon>
        <taxon>Arthropoda</taxon>
        <taxon>Hexapoda</taxon>
        <taxon>Insecta</taxon>
        <taxon>Pterygota</taxon>
        <taxon>Neoptera</taxon>
        <taxon>Paraneoptera</taxon>
        <taxon>Hemiptera</taxon>
        <taxon>Auchenorrhyncha</taxon>
        <taxon>Membracoidea</taxon>
        <taxon>Cicadellidae</taxon>
        <taxon>Cicadellinae</taxon>
        <taxon>Cicadellini</taxon>
        <taxon>Graphocephala</taxon>
    </lineage>
</organism>
<feature type="region of interest" description="Disordered" evidence="7">
    <location>
        <begin position="119"/>
        <end position="186"/>
    </location>
</feature>
<protein>
    <recommendedName>
        <fullName evidence="8">Homeobox domain-containing protein</fullName>
    </recommendedName>
</protein>
<dbReference type="SMART" id="SM00389">
    <property type="entry name" value="HOX"/>
    <property type="match status" value="1"/>
</dbReference>
<feature type="non-terminal residue" evidence="9">
    <location>
        <position position="297"/>
    </location>
</feature>
<dbReference type="GO" id="GO:0000981">
    <property type="term" value="F:DNA-binding transcription factor activity, RNA polymerase II-specific"/>
    <property type="evidence" value="ECO:0007669"/>
    <property type="project" value="InterPro"/>
</dbReference>
<sequence length="297" mass="32525">CYEWTVTCDRAMETTSPSVSVRTKCPQPRPFSIESIMGLVDKAKAQDLSVSLVRREEPLPPGPPPPLLLPPEAHRSLAHGHEVDRWVAEPCLNLNPFLYHSWLASLPLRQDLTPTSLPIFCSPPPHHSDDSRSDSRSPVTPHDLTLPRHHPAGSPGGSGLESGDGEDDEAAAPQVSATNKTRRRRTAFTSEQLMELEREFVAKKYLSLTERSQIANALNLSEVQVKIWFQNRRAKWKRVKAGGMSSSSGGGSHRASSSSAGNGGCKIVVPIPVHVNRFAVRSQHQQLEKCGPGLAHL</sequence>
<dbReference type="GO" id="GO:0051960">
    <property type="term" value="P:regulation of nervous system development"/>
    <property type="evidence" value="ECO:0007669"/>
    <property type="project" value="TreeGrafter"/>
</dbReference>
<dbReference type="InterPro" id="IPR020479">
    <property type="entry name" value="HD_metazoa"/>
</dbReference>
<evidence type="ECO:0000256" key="4">
    <source>
        <dbReference type="ARBA" id="ARBA00023242"/>
    </source>
</evidence>
<accession>A0A1B6L7T5</accession>
<keyword evidence="4 5" id="KW-0539">Nucleus</keyword>
<keyword evidence="2 5" id="KW-0238">DNA-binding</keyword>
<dbReference type="PANTHER" id="PTHR24334:SF0">
    <property type="entry name" value="HOMEOBOX PROTEIN UNPLUGGED"/>
    <property type="match status" value="1"/>
</dbReference>
<feature type="region of interest" description="Disordered" evidence="7">
    <location>
        <begin position="241"/>
        <end position="261"/>
    </location>
</feature>
<dbReference type="PRINTS" id="PR00024">
    <property type="entry name" value="HOMEOBOX"/>
</dbReference>
<dbReference type="Pfam" id="PF00046">
    <property type="entry name" value="Homeodomain"/>
    <property type="match status" value="1"/>
</dbReference>
<dbReference type="Gene3D" id="1.10.10.60">
    <property type="entry name" value="Homeodomain-like"/>
    <property type="match status" value="1"/>
</dbReference>
<dbReference type="CDD" id="cd00086">
    <property type="entry name" value="homeodomain"/>
    <property type="match status" value="1"/>
</dbReference>
<evidence type="ECO:0000256" key="1">
    <source>
        <dbReference type="ARBA" id="ARBA00004123"/>
    </source>
</evidence>
<evidence type="ECO:0000259" key="8">
    <source>
        <dbReference type="PROSITE" id="PS50071"/>
    </source>
</evidence>
<dbReference type="PANTHER" id="PTHR24334">
    <property type="entry name" value="HOMEOBOX PROTEIN GBX"/>
    <property type="match status" value="1"/>
</dbReference>
<evidence type="ECO:0000313" key="9">
    <source>
        <dbReference type="EMBL" id="JAT19767.1"/>
    </source>
</evidence>
<feature type="domain" description="Homeobox" evidence="8">
    <location>
        <begin position="179"/>
        <end position="239"/>
    </location>
</feature>
<dbReference type="InterPro" id="IPR001356">
    <property type="entry name" value="HD"/>
</dbReference>
<feature type="non-terminal residue" evidence="9">
    <location>
        <position position="1"/>
    </location>
</feature>
<evidence type="ECO:0000256" key="7">
    <source>
        <dbReference type="SAM" id="MobiDB-lite"/>
    </source>
</evidence>
<dbReference type="InterPro" id="IPR009057">
    <property type="entry name" value="Homeodomain-like_sf"/>
</dbReference>
<name>A0A1B6L7T5_9HEMI</name>
<feature type="compositionally biased region" description="Basic and acidic residues" evidence="7">
    <location>
        <begin position="126"/>
        <end position="135"/>
    </location>
</feature>
<evidence type="ECO:0000256" key="5">
    <source>
        <dbReference type="PROSITE-ProRule" id="PRU00108"/>
    </source>
</evidence>
<dbReference type="GO" id="GO:0005634">
    <property type="term" value="C:nucleus"/>
    <property type="evidence" value="ECO:0007669"/>
    <property type="project" value="UniProtKB-SubCell"/>
</dbReference>
<proteinExistence type="predicted"/>
<keyword evidence="3 5" id="KW-0371">Homeobox</keyword>
<dbReference type="GO" id="GO:0000977">
    <property type="term" value="F:RNA polymerase II transcription regulatory region sequence-specific DNA binding"/>
    <property type="evidence" value="ECO:0007669"/>
    <property type="project" value="TreeGrafter"/>
</dbReference>
<evidence type="ECO:0000256" key="3">
    <source>
        <dbReference type="ARBA" id="ARBA00023155"/>
    </source>
</evidence>